<evidence type="ECO:0000313" key="6">
    <source>
        <dbReference type="Proteomes" id="UP000252519"/>
    </source>
</evidence>
<evidence type="ECO:0000259" key="4">
    <source>
        <dbReference type="Pfam" id="PF23062"/>
    </source>
</evidence>
<keyword evidence="2" id="KW-0472">Membrane</keyword>
<evidence type="ECO:0008006" key="7">
    <source>
        <dbReference type="Google" id="ProtNLM"/>
    </source>
</evidence>
<evidence type="ECO:0000259" key="3">
    <source>
        <dbReference type="Pfam" id="PF23061"/>
    </source>
</evidence>
<evidence type="ECO:0000313" key="5">
    <source>
        <dbReference type="EMBL" id="RCN44979.1"/>
    </source>
</evidence>
<organism evidence="5 6">
    <name type="scientific">Ancylostoma caninum</name>
    <name type="common">Dog hookworm</name>
    <dbReference type="NCBI Taxonomy" id="29170"/>
    <lineage>
        <taxon>Eukaryota</taxon>
        <taxon>Metazoa</taxon>
        <taxon>Ecdysozoa</taxon>
        <taxon>Nematoda</taxon>
        <taxon>Chromadorea</taxon>
        <taxon>Rhabditida</taxon>
        <taxon>Rhabditina</taxon>
        <taxon>Rhabditomorpha</taxon>
        <taxon>Strongyloidea</taxon>
        <taxon>Ancylostomatidae</taxon>
        <taxon>Ancylostomatinae</taxon>
        <taxon>Ancylostoma</taxon>
    </lineage>
</organism>
<gene>
    <name evidence="5" type="ORF">ANCCAN_09023</name>
</gene>
<dbReference type="OrthoDB" id="5868910at2759"/>
<dbReference type="InterPro" id="IPR059047">
    <property type="entry name" value="CUB_M02D8_5_3rd"/>
</dbReference>
<dbReference type="Pfam" id="PF23062">
    <property type="entry name" value="CUB_M02D8_5_3rd"/>
    <property type="match status" value="1"/>
</dbReference>
<dbReference type="EMBL" id="JOJR01000115">
    <property type="protein sequence ID" value="RCN44979.1"/>
    <property type="molecule type" value="Genomic_DNA"/>
</dbReference>
<dbReference type="Pfam" id="PF23061">
    <property type="entry name" value="CUB_M02D8_5_2nd"/>
    <property type="match status" value="1"/>
</dbReference>
<evidence type="ECO:0000256" key="2">
    <source>
        <dbReference type="SAM" id="Phobius"/>
    </source>
</evidence>
<evidence type="ECO:0000256" key="1">
    <source>
        <dbReference type="SAM" id="MobiDB-lite"/>
    </source>
</evidence>
<feature type="domain" description="M02D8-5-like third CUB" evidence="4">
    <location>
        <begin position="74"/>
        <end position="124"/>
    </location>
</feature>
<name>A0A368GNX4_ANCCA</name>
<dbReference type="InterPro" id="IPR059046">
    <property type="entry name" value="CUB_M02D8_5_2nd"/>
</dbReference>
<reference evidence="5 6" key="1">
    <citation type="submission" date="2014-10" db="EMBL/GenBank/DDBJ databases">
        <title>Draft genome of the hookworm Ancylostoma caninum.</title>
        <authorList>
            <person name="Mitreva M."/>
        </authorList>
    </citation>
    <scope>NUCLEOTIDE SEQUENCE [LARGE SCALE GENOMIC DNA]</scope>
    <source>
        <strain evidence="5 6">Baltimore</strain>
    </source>
</reference>
<keyword evidence="2" id="KW-0812">Transmembrane</keyword>
<feature type="domain" description="M02D8-5-like second CUB" evidence="3">
    <location>
        <begin position="22"/>
        <end position="64"/>
    </location>
</feature>
<keyword evidence="6" id="KW-1185">Reference proteome</keyword>
<feature type="region of interest" description="Disordered" evidence="1">
    <location>
        <begin position="1"/>
        <end position="25"/>
    </location>
</feature>
<feature type="transmembrane region" description="Helical" evidence="2">
    <location>
        <begin position="118"/>
        <end position="136"/>
    </location>
</feature>
<proteinExistence type="predicted"/>
<dbReference type="AlphaFoldDB" id="A0A368GNX4"/>
<dbReference type="Proteomes" id="UP000252519">
    <property type="component" value="Unassembled WGS sequence"/>
</dbReference>
<keyword evidence="2" id="KW-1133">Transmembrane helix</keyword>
<protein>
    <recommendedName>
        <fullName evidence="7">CUB domain-containing protein</fullName>
    </recommendedName>
</protein>
<accession>A0A368GNX4</accession>
<sequence length="140" mass="15616">MTRMRRRIEKSSDAPSSIKPSRGRHVTDDEPVALYFSKSLQFSFAPSNRSTFYSRGFYILVDSFKRGSASSKACKNNGAVTVHSGQDVMFGTANFGLETYPPNMECSYSFSNDLKDHLIAISMIMIAFLFATDLTVEQKG</sequence>
<comment type="caution">
    <text evidence="5">The sequence shown here is derived from an EMBL/GenBank/DDBJ whole genome shotgun (WGS) entry which is preliminary data.</text>
</comment>